<feature type="domain" description="C2H2-type" evidence="10">
    <location>
        <begin position="680"/>
        <end position="707"/>
    </location>
</feature>
<evidence type="ECO:0000256" key="1">
    <source>
        <dbReference type="ARBA" id="ARBA00004123"/>
    </source>
</evidence>
<dbReference type="EMBL" id="GECU01037079">
    <property type="protein sequence ID" value="JAS70627.1"/>
    <property type="molecule type" value="Transcribed_RNA"/>
</dbReference>
<feature type="domain" description="C2H2-type" evidence="10">
    <location>
        <begin position="708"/>
        <end position="735"/>
    </location>
</feature>
<comment type="subcellular location">
    <subcellularLocation>
        <location evidence="1">Nucleus</location>
    </subcellularLocation>
</comment>
<evidence type="ECO:0000256" key="8">
    <source>
        <dbReference type="ARBA" id="ARBA00023242"/>
    </source>
</evidence>
<dbReference type="GO" id="GO:0005634">
    <property type="term" value="C:nucleus"/>
    <property type="evidence" value="ECO:0007669"/>
    <property type="project" value="UniProtKB-SubCell"/>
</dbReference>
<evidence type="ECO:0000256" key="5">
    <source>
        <dbReference type="ARBA" id="ARBA00022771"/>
    </source>
</evidence>
<gene>
    <name evidence="11" type="ORF">g.8402</name>
</gene>
<dbReference type="PANTHER" id="PTHR24379:SF127">
    <property type="entry name" value="BLOODY FINGERS-RELATED"/>
    <property type="match status" value="1"/>
</dbReference>
<dbReference type="FunFam" id="3.30.160.60:FF:000145">
    <property type="entry name" value="Zinc finger protein 574"/>
    <property type="match status" value="1"/>
</dbReference>
<dbReference type="Pfam" id="PF00096">
    <property type="entry name" value="zf-C2H2"/>
    <property type="match status" value="7"/>
</dbReference>
<feature type="domain" description="C2H2-type" evidence="10">
    <location>
        <begin position="277"/>
        <end position="304"/>
    </location>
</feature>
<keyword evidence="3" id="KW-0479">Metal-binding</keyword>
<dbReference type="GO" id="GO:0008270">
    <property type="term" value="F:zinc ion binding"/>
    <property type="evidence" value="ECO:0007669"/>
    <property type="project" value="UniProtKB-KW"/>
</dbReference>
<dbReference type="PROSITE" id="PS00028">
    <property type="entry name" value="ZINC_FINGER_C2H2_1"/>
    <property type="match status" value="18"/>
</dbReference>
<accession>A0A1B6H7B5</accession>
<name>A0A1B6H7B5_9HEMI</name>
<dbReference type="Pfam" id="PF13912">
    <property type="entry name" value="zf-C2H2_6"/>
    <property type="match status" value="3"/>
</dbReference>
<feature type="domain" description="C2H2-type" evidence="10">
    <location>
        <begin position="437"/>
        <end position="459"/>
    </location>
</feature>
<feature type="domain" description="C2H2-type" evidence="10">
    <location>
        <begin position="736"/>
        <end position="759"/>
    </location>
</feature>
<feature type="domain" description="C2H2-type" evidence="10">
    <location>
        <begin position="333"/>
        <end position="360"/>
    </location>
</feature>
<protein>
    <recommendedName>
        <fullName evidence="10">C2H2-type domain-containing protein</fullName>
    </recommendedName>
</protein>
<evidence type="ECO:0000256" key="9">
    <source>
        <dbReference type="PROSITE-ProRule" id="PRU00042"/>
    </source>
</evidence>
<dbReference type="SUPFAM" id="SSF57667">
    <property type="entry name" value="beta-beta-alpha zinc fingers"/>
    <property type="match status" value="9"/>
</dbReference>
<dbReference type="FunFam" id="3.30.160.60:FF:000303">
    <property type="entry name" value="Zinc finger protein 41"/>
    <property type="match status" value="1"/>
</dbReference>
<dbReference type="AlphaFoldDB" id="A0A1B6H7B5"/>
<dbReference type="GO" id="GO:0000785">
    <property type="term" value="C:chromatin"/>
    <property type="evidence" value="ECO:0007669"/>
    <property type="project" value="UniProtKB-ARBA"/>
</dbReference>
<feature type="domain" description="C2H2-type" evidence="10">
    <location>
        <begin position="624"/>
        <end position="651"/>
    </location>
</feature>
<keyword evidence="2" id="KW-1017">Isopeptide bond</keyword>
<feature type="domain" description="C2H2-type" evidence="10">
    <location>
        <begin position="36"/>
        <end position="63"/>
    </location>
</feature>
<feature type="domain" description="C2H2-type" evidence="10">
    <location>
        <begin position="515"/>
        <end position="538"/>
    </location>
</feature>
<reference evidence="11" key="1">
    <citation type="submission" date="2015-11" db="EMBL/GenBank/DDBJ databases">
        <title>De novo transcriptome assembly of four potential Pierce s Disease insect vectors from Arizona vineyards.</title>
        <authorList>
            <person name="Tassone E.E."/>
        </authorList>
    </citation>
    <scope>NUCLEOTIDE SEQUENCE</scope>
</reference>
<keyword evidence="7" id="KW-0832">Ubl conjugation</keyword>
<keyword evidence="5 9" id="KW-0863">Zinc-finger</keyword>
<dbReference type="Gene3D" id="3.30.160.60">
    <property type="entry name" value="Classic Zinc Finger"/>
    <property type="match status" value="14"/>
</dbReference>
<sequence length="879" mass="101356">KSKNMDCFICHFKFKDYGDALNHALSAHCDSLNETYPCPLCQSTLTSEQELIDHIDTHNNKREVVLIQCGLCGVQASQASEIYNHVLDQHVNSAEKRYNCSLCQNILEDADQMVAHVIHDHVDDNTCPICILVVSSTEAMKSHLTVNHVEQEFGNKVVCSECKLRTDSQTDYLNHIMEQHCTTTIYKVPAQYTCYTCNNNFRSQYHLVKHTCNIVLEELFCKECDRDFPTKARYVFHLNTHHPNFPGLRCDQCWAIFNNEDTFYDHVRFQHEPDEQIHCAECNKVFKNELSLSMHMRRHQANRDHKCTECGKRFQNAQTLREHQVGHMSVKPYQCHICGAYLSRLSRLRIHLRTHSVKSSKASMKAYKCSVCTQLFPNTKDGFNHAESHAETNVNLKEEVVTLVFRCEYCDACFQQASDLRMHRKEKHANPEAHNAYTCSVCGAQFSTFARVTTHKLTHGINTESLIVPDEVKKGEETFVIPQFFLCHECDKRCLHYTYMNLHRRFHHAAGKPIYPCNICGEKFATSWSLTFHKKKQHQICNDNASEAEIEDNRRSVNTLYHCPECDKPYVTETSLEMHIKKCHQTGQRDDLSSNFICETCGKTFQFKTALEAHADGHRGLKRFECEVCGKRFTHRAGLIRHMKLHSENDPLVCEFCGKKFRDRTERENHRRAHTGERPFMCDVCGRTFHTRAVWLDHSRIHQDIRPYQCDICTQSFRRSYALKSHYLIHTGEKPYACEVCGKTFRLRQTLFAHNKKEHQTPVQTILPDDVLKEENSQFADDSGLSEIGSDNLVAKTFMNRSGEIVIKEKMKVPASSLLNSANIVKQGDHWKVDSKSVLVSKSSPRMVLKDSTVVDQSLSQQGYSLLLKSDHISLDGTH</sequence>
<evidence type="ECO:0000259" key="10">
    <source>
        <dbReference type="PROSITE" id="PS50157"/>
    </source>
</evidence>
<keyword evidence="4" id="KW-0677">Repeat</keyword>
<feature type="domain" description="C2H2-type" evidence="10">
    <location>
        <begin position="485"/>
        <end position="513"/>
    </location>
</feature>
<feature type="domain" description="C2H2-type" evidence="10">
    <location>
        <begin position="652"/>
        <end position="679"/>
    </location>
</feature>
<dbReference type="FunFam" id="3.30.160.60:FF:000690">
    <property type="entry name" value="Zinc finger protein 354C"/>
    <property type="match status" value="1"/>
</dbReference>
<keyword evidence="8" id="KW-0539">Nucleus</keyword>
<feature type="domain" description="C2H2-type" evidence="10">
    <location>
        <begin position="305"/>
        <end position="332"/>
    </location>
</feature>
<evidence type="ECO:0000256" key="7">
    <source>
        <dbReference type="ARBA" id="ARBA00022843"/>
    </source>
</evidence>
<dbReference type="InterPro" id="IPR013087">
    <property type="entry name" value="Znf_C2H2_type"/>
</dbReference>
<dbReference type="SMART" id="SM00355">
    <property type="entry name" value="ZnF_C2H2"/>
    <property type="match status" value="23"/>
</dbReference>
<keyword evidence="6" id="KW-0862">Zinc</keyword>
<dbReference type="GO" id="GO:1990837">
    <property type="term" value="F:sequence-specific double-stranded DNA binding"/>
    <property type="evidence" value="ECO:0007669"/>
    <property type="project" value="UniProtKB-ARBA"/>
</dbReference>
<evidence type="ECO:0000256" key="3">
    <source>
        <dbReference type="ARBA" id="ARBA00022723"/>
    </source>
</evidence>
<dbReference type="FunFam" id="3.30.160.60:FF:000624">
    <property type="entry name" value="zinc finger protein 697"/>
    <property type="match status" value="1"/>
</dbReference>
<dbReference type="GO" id="GO:0040029">
    <property type="term" value="P:epigenetic regulation of gene expression"/>
    <property type="evidence" value="ECO:0007669"/>
    <property type="project" value="UniProtKB-ARBA"/>
</dbReference>
<dbReference type="PROSITE" id="PS50157">
    <property type="entry name" value="ZINC_FINGER_C2H2_2"/>
    <property type="match status" value="17"/>
</dbReference>
<feature type="domain" description="C2H2-type" evidence="10">
    <location>
        <begin position="596"/>
        <end position="623"/>
    </location>
</feature>
<evidence type="ECO:0000256" key="2">
    <source>
        <dbReference type="ARBA" id="ARBA00022499"/>
    </source>
</evidence>
<feature type="domain" description="C2H2-type" evidence="10">
    <location>
        <begin position="248"/>
        <end position="276"/>
    </location>
</feature>
<evidence type="ECO:0000313" key="11">
    <source>
        <dbReference type="EMBL" id="JAS70627.1"/>
    </source>
</evidence>
<feature type="domain" description="C2H2-type" evidence="10">
    <location>
        <begin position="405"/>
        <end position="433"/>
    </location>
</feature>
<proteinExistence type="predicted"/>
<dbReference type="PANTHER" id="PTHR24379">
    <property type="entry name" value="KRAB AND ZINC FINGER DOMAIN-CONTAINING"/>
    <property type="match status" value="1"/>
</dbReference>
<dbReference type="InterPro" id="IPR036236">
    <property type="entry name" value="Znf_C2H2_sf"/>
</dbReference>
<evidence type="ECO:0000256" key="4">
    <source>
        <dbReference type="ARBA" id="ARBA00022737"/>
    </source>
</evidence>
<feature type="domain" description="C2H2-type" evidence="10">
    <location>
        <begin position="219"/>
        <end position="246"/>
    </location>
</feature>
<feature type="non-terminal residue" evidence="11">
    <location>
        <position position="1"/>
    </location>
</feature>
<evidence type="ECO:0000256" key="6">
    <source>
        <dbReference type="ARBA" id="ARBA00022833"/>
    </source>
</evidence>
<feature type="domain" description="C2H2-type" evidence="10">
    <location>
        <begin position="561"/>
        <end position="590"/>
    </location>
</feature>
<dbReference type="Pfam" id="PF12874">
    <property type="entry name" value="zf-met"/>
    <property type="match status" value="2"/>
</dbReference>
<dbReference type="GO" id="GO:0003682">
    <property type="term" value="F:chromatin binding"/>
    <property type="evidence" value="ECO:0007669"/>
    <property type="project" value="UniProtKB-ARBA"/>
</dbReference>
<organism evidence="11">
    <name type="scientific">Homalodisca liturata</name>
    <dbReference type="NCBI Taxonomy" id="320908"/>
    <lineage>
        <taxon>Eukaryota</taxon>
        <taxon>Metazoa</taxon>
        <taxon>Ecdysozoa</taxon>
        <taxon>Arthropoda</taxon>
        <taxon>Hexapoda</taxon>
        <taxon>Insecta</taxon>
        <taxon>Pterygota</taxon>
        <taxon>Neoptera</taxon>
        <taxon>Paraneoptera</taxon>
        <taxon>Hemiptera</taxon>
        <taxon>Auchenorrhyncha</taxon>
        <taxon>Membracoidea</taxon>
        <taxon>Cicadellidae</taxon>
        <taxon>Cicadellinae</taxon>
        <taxon>Proconiini</taxon>
        <taxon>Homalodisca</taxon>
    </lineage>
</organism>